<keyword evidence="4 5" id="KW-0472">Membrane</keyword>
<evidence type="ECO:0008006" key="8">
    <source>
        <dbReference type="Google" id="ProtNLM"/>
    </source>
</evidence>
<sequence length="180" mass="20729">MTQGGVNVLTMYPGKAGEFVSKQFFSFRDFTVKSAKSGLSVGEKVSIWMYGRIWALSRKWFTHFFLFAIVAAYSLLGGFFFMKIEGNAEREAYEDIVAHRRNLILRIANLYKQAMPVEIGSPEWLIWQGKSSQAIIEYEGRLFEHFKQDSHILSKGDRPTWDFWSSVFYCGTIFTTIGES</sequence>
<keyword evidence="3 5" id="KW-1133">Transmembrane helix</keyword>
<organism evidence="6 7">
    <name type="scientific">Nesidiocoris tenuis</name>
    <dbReference type="NCBI Taxonomy" id="355587"/>
    <lineage>
        <taxon>Eukaryota</taxon>
        <taxon>Metazoa</taxon>
        <taxon>Ecdysozoa</taxon>
        <taxon>Arthropoda</taxon>
        <taxon>Hexapoda</taxon>
        <taxon>Insecta</taxon>
        <taxon>Pterygota</taxon>
        <taxon>Neoptera</taxon>
        <taxon>Paraneoptera</taxon>
        <taxon>Hemiptera</taxon>
        <taxon>Heteroptera</taxon>
        <taxon>Panheteroptera</taxon>
        <taxon>Cimicomorpha</taxon>
        <taxon>Miridae</taxon>
        <taxon>Dicyphina</taxon>
        <taxon>Nesidiocoris</taxon>
    </lineage>
</organism>
<dbReference type="EMBL" id="AP028915">
    <property type="protein sequence ID" value="BES96442.1"/>
    <property type="molecule type" value="Genomic_DNA"/>
</dbReference>
<dbReference type="PANTHER" id="PTHR11003:SF335">
    <property type="entry name" value="POTASSIUM CHANNEL DOMAIN-CONTAINING PROTEIN"/>
    <property type="match status" value="1"/>
</dbReference>
<dbReference type="InterPro" id="IPR003280">
    <property type="entry name" value="2pore_dom_K_chnl"/>
</dbReference>
<gene>
    <name evidence="6" type="ORF">NTJ_09254</name>
</gene>
<reference evidence="6 7" key="1">
    <citation type="submission" date="2023-09" db="EMBL/GenBank/DDBJ databases">
        <title>Nesidiocoris tenuis whole genome shotgun sequence.</title>
        <authorList>
            <person name="Shibata T."/>
            <person name="Shimoda M."/>
            <person name="Kobayashi T."/>
            <person name="Uehara T."/>
        </authorList>
    </citation>
    <scope>NUCLEOTIDE SEQUENCE [LARGE SCALE GENOMIC DNA]</scope>
    <source>
        <strain evidence="6 7">Japan</strain>
    </source>
</reference>
<evidence type="ECO:0000313" key="6">
    <source>
        <dbReference type="EMBL" id="BES96442.1"/>
    </source>
</evidence>
<feature type="transmembrane region" description="Helical" evidence="5">
    <location>
        <begin position="60"/>
        <end position="81"/>
    </location>
</feature>
<evidence type="ECO:0000256" key="1">
    <source>
        <dbReference type="ARBA" id="ARBA00004141"/>
    </source>
</evidence>
<dbReference type="PANTHER" id="PTHR11003">
    <property type="entry name" value="POTASSIUM CHANNEL, SUBFAMILY K"/>
    <property type="match status" value="1"/>
</dbReference>
<accession>A0ABN7B133</accession>
<dbReference type="Proteomes" id="UP001307889">
    <property type="component" value="Chromosome 7"/>
</dbReference>
<name>A0ABN7B133_9HEMI</name>
<dbReference type="SUPFAM" id="SSF81324">
    <property type="entry name" value="Voltage-gated potassium channels"/>
    <property type="match status" value="1"/>
</dbReference>
<protein>
    <recommendedName>
        <fullName evidence="8">Potassium channel domain-containing protein</fullName>
    </recommendedName>
</protein>
<evidence type="ECO:0000256" key="5">
    <source>
        <dbReference type="SAM" id="Phobius"/>
    </source>
</evidence>
<evidence type="ECO:0000313" key="7">
    <source>
        <dbReference type="Proteomes" id="UP001307889"/>
    </source>
</evidence>
<keyword evidence="7" id="KW-1185">Reference proteome</keyword>
<proteinExistence type="predicted"/>
<dbReference type="Gene3D" id="1.10.287.70">
    <property type="match status" value="1"/>
</dbReference>
<evidence type="ECO:0000256" key="3">
    <source>
        <dbReference type="ARBA" id="ARBA00022989"/>
    </source>
</evidence>
<comment type="subcellular location">
    <subcellularLocation>
        <location evidence="1">Membrane</location>
        <topology evidence="1">Multi-pass membrane protein</topology>
    </subcellularLocation>
</comment>
<keyword evidence="2 5" id="KW-0812">Transmembrane</keyword>
<evidence type="ECO:0000256" key="4">
    <source>
        <dbReference type="ARBA" id="ARBA00023136"/>
    </source>
</evidence>
<evidence type="ECO:0000256" key="2">
    <source>
        <dbReference type="ARBA" id="ARBA00022692"/>
    </source>
</evidence>